<dbReference type="EMBL" id="JAHHUM010001443">
    <property type="protein sequence ID" value="KAK5612410.1"/>
    <property type="molecule type" value="Genomic_DNA"/>
</dbReference>
<proteinExistence type="predicted"/>
<protein>
    <submittedName>
        <fullName evidence="2">Uncharacterized protein</fullName>
    </submittedName>
</protein>
<dbReference type="AlphaFoldDB" id="A0AAV9RTZ1"/>
<sequence>MVERSLSMRENSSGSAPHGLEIVGAGRARRKEEVSGAEATAFVRQNGGILMTSFLVLAHCKIQFWKTPGPEVPVAAGELTRLRKSIWSAALWGKKRKKKPLSTIKNLFLRYTSQIREIGEAVEV</sequence>
<evidence type="ECO:0000256" key="1">
    <source>
        <dbReference type="SAM" id="MobiDB-lite"/>
    </source>
</evidence>
<feature type="region of interest" description="Disordered" evidence="1">
    <location>
        <begin position="1"/>
        <end position="20"/>
    </location>
</feature>
<accession>A0AAV9RTZ1</accession>
<gene>
    <name evidence="2" type="ORF">CRENBAI_007036</name>
</gene>
<name>A0AAV9RTZ1_9TELE</name>
<evidence type="ECO:0000313" key="3">
    <source>
        <dbReference type="Proteomes" id="UP001311232"/>
    </source>
</evidence>
<keyword evidence="3" id="KW-1185">Reference proteome</keyword>
<dbReference type="Proteomes" id="UP001311232">
    <property type="component" value="Unassembled WGS sequence"/>
</dbReference>
<evidence type="ECO:0000313" key="2">
    <source>
        <dbReference type="EMBL" id="KAK5612410.1"/>
    </source>
</evidence>
<reference evidence="2 3" key="1">
    <citation type="submission" date="2021-06" db="EMBL/GenBank/DDBJ databases">
        <authorList>
            <person name="Palmer J.M."/>
        </authorList>
    </citation>
    <scope>NUCLEOTIDE SEQUENCE [LARGE SCALE GENOMIC DNA]</scope>
    <source>
        <strain evidence="2 3">MEX-2019</strain>
        <tissue evidence="2">Muscle</tissue>
    </source>
</reference>
<organism evidence="2 3">
    <name type="scientific">Crenichthys baileyi</name>
    <name type="common">White River springfish</name>
    <dbReference type="NCBI Taxonomy" id="28760"/>
    <lineage>
        <taxon>Eukaryota</taxon>
        <taxon>Metazoa</taxon>
        <taxon>Chordata</taxon>
        <taxon>Craniata</taxon>
        <taxon>Vertebrata</taxon>
        <taxon>Euteleostomi</taxon>
        <taxon>Actinopterygii</taxon>
        <taxon>Neopterygii</taxon>
        <taxon>Teleostei</taxon>
        <taxon>Neoteleostei</taxon>
        <taxon>Acanthomorphata</taxon>
        <taxon>Ovalentaria</taxon>
        <taxon>Atherinomorphae</taxon>
        <taxon>Cyprinodontiformes</taxon>
        <taxon>Goodeidae</taxon>
        <taxon>Crenichthys</taxon>
    </lineage>
</organism>
<comment type="caution">
    <text evidence="2">The sequence shown here is derived from an EMBL/GenBank/DDBJ whole genome shotgun (WGS) entry which is preliminary data.</text>
</comment>